<comment type="caution">
    <text evidence="1">The sequence shown here is derived from an EMBL/GenBank/DDBJ whole genome shotgun (WGS) entry which is preliminary data.</text>
</comment>
<evidence type="ECO:0000313" key="1">
    <source>
        <dbReference type="EMBL" id="MCG2578635.1"/>
    </source>
</evidence>
<dbReference type="Gene3D" id="3.30.70.60">
    <property type="match status" value="1"/>
</dbReference>
<proteinExistence type="predicted"/>
<dbReference type="InterPro" id="IPR034756">
    <property type="entry name" value="T2SSM_b"/>
</dbReference>
<protein>
    <submittedName>
        <fullName evidence="1">GspMb/PilO family protein</fullName>
    </submittedName>
</protein>
<name>A0ABS9K680_9RHOO</name>
<dbReference type="Pfam" id="PF10741">
    <property type="entry name" value="T2SSM_b"/>
    <property type="match status" value="1"/>
</dbReference>
<dbReference type="EMBL" id="JAKLTN010000004">
    <property type="protein sequence ID" value="MCG2578635.1"/>
    <property type="molecule type" value="Genomic_DNA"/>
</dbReference>
<dbReference type="Proteomes" id="UP001165384">
    <property type="component" value="Unassembled WGS sequence"/>
</dbReference>
<evidence type="ECO:0000313" key="2">
    <source>
        <dbReference type="Proteomes" id="UP001165384"/>
    </source>
</evidence>
<dbReference type="InterPro" id="IPR014717">
    <property type="entry name" value="Transl_elong_EF1B/ribsomal_bS6"/>
</dbReference>
<reference evidence="1" key="1">
    <citation type="submission" date="2022-01" db="EMBL/GenBank/DDBJ databases">
        <authorList>
            <person name="Jo J.-H."/>
            <person name="Im W.-T."/>
        </authorList>
    </citation>
    <scope>NUCLEOTIDE SEQUENCE</scope>
    <source>
        <strain evidence="1">XY25</strain>
    </source>
</reference>
<sequence length="165" mass="17390">MNRAALDRLGRPGIAGIGLLLFCLSYYTGSVAPGADELARLESEKAQLSAAERAAPAAAEAAPGQTLPGFTSATASLKALAAIAQQHGLSIEQATYQLSDKEGQRRLEVSLPLKAAYPTLRGYLRDVLALPAAPVLDELTLQRQQAGEPQVEASLRLSFYFAPLG</sequence>
<gene>
    <name evidence="1" type="ORF">LZ012_16680</name>
</gene>
<organism evidence="1 2">
    <name type="scientific">Dechloromonas hankyongensis</name>
    <dbReference type="NCBI Taxonomy" id="2908002"/>
    <lineage>
        <taxon>Bacteria</taxon>
        <taxon>Pseudomonadati</taxon>
        <taxon>Pseudomonadota</taxon>
        <taxon>Betaproteobacteria</taxon>
        <taxon>Rhodocyclales</taxon>
        <taxon>Azonexaceae</taxon>
        <taxon>Dechloromonas</taxon>
    </lineage>
</organism>
<keyword evidence="2" id="KW-1185">Reference proteome</keyword>
<dbReference type="RefSeq" id="WP_275712023.1">
    <property type="nucleotide sequence ID" value="NZ_JAKLTN010000004.1"/>
</dbReference>
<accession>A0ABS9K680</accession>